<evidence type="ECO:0000256" key="1">
    <source>
        <dbReference type="SAM" id="MobiDB-lite"/>
    </source>
</evidence>
<evidence type="ECO:0000313" key="3">
    <source>
        <dbReference type="Proteomes" id="UP000828390"/>
    </source>
</evidence>
<accession>A0A9D4LLE4</accession>
<evidence type="ECO:0000313" key="2">
    <source>
        <dbReference type="EMBL" id="KAH3860029.1"/>
    </source>
</evidence>
<dbReference type="Proteomes" id="UP000828390">
    <property type="component" value="Unassembled WGS sequence"/>
</dbReference>
<feature type="region of interest" description="Disordered" evidence="1">
    <location>
        <begin position="1"/>
        <end position="35"/>
    </location>
</feature>
<keyword evidence="3" id="KW-1185">Reference proteome</keyword>
<sequence length="87" mass="8604">MPVPNKKTVVIQGRGQGGQGGRPNRGPSGVFVGGFGGGMGNSMGPGIGGAGPGLLSPNSVELAPFPSQTQSGSGRYLNINCSFSPLF</sequence>
<protein>
    <submittedName>
        <fullName evidence="2">Uncharacterized protein</fullName>
    </submittedName>
</protein>
<name>A0A9D4LLE4_DREPO</name>
<feature type="compositionally biased region" description="Gly residues" evidence="1">
    <location>
        <begin position="14"/>
        <end position="23"/>
    </location>
</feature>
<reference evidence="2" key="1">
    <citation type="journal article" date="2019" name="bioRxiv">
        <title>The Genome of the Zebra Mussel, Dreissena polymorpha: A Resource for Invasive Species Research.</title>
        <authorList>
            <person name="McCartney M.A."/>
            <person name="Auch B."/>
            <person name="Kono T."/>
            <person name="Mallez S."/>
            <person name="Zhang Y."/>
            <person name="Obille A."/>
            <person name="Becker A."/>
            <person name="Abrahante J.E."/>
            <person name="Garbe J."/>
            <person name="Badalamenti J.P."/>
            <person name="Herman A."/>
            <person name="Mangelson H."/>
            <person name="Liachko I."/>
            <person name="Sullivan S."/>
            <person name="Sone E.D."/>
            <person name="Koren S."/>
            <person name="Silverstein K.A.T."/>
            <person name="Beckman K.B."/>
            <person name="Gohl D.M."/>
        </authorList>
    </citation>
    <scope>NUCLEOTIDE SEQUENCE</scope>
    <source>
        <strain evidence="2">Duluth1</strain>
        <tissue evidence="2">Whole animal</tissue>
    </source>
</reference>
<reference evidence="2" key="2">
    <citation type="submission" date="2020-11" db="EMBL/GenBank/DDBJ databases">
        <authorList>
            <person name="McCartney M.A."/>
            <person name="Auch B."/>
            <person name="Kono T."/>
            <person name="Mallez S."/>
            <person name="Becker A."/>
            <person name="Gohl D.M."/>
            <person name="Silverstein K.A.T."/>
            <person name="Koren S."/>
            <person name="Bechman K.B."/>
            <person name="Herman A."/>
            <person name="Abrahante J.E."/>
            <person name="Garbe J."/>
        </authorList>
    </citation>
    <scope>NUCLEOTIDE SEQUENCE</scope>
    <source>
        <strain evidence="2">Duluth1</strain>
        <tissue evidence="2">Whole animal</tissue>
    </source>
</reference>
<proteinExistence type="predicted"/>
<organism evidence="2 3">
    <name type="scientific">Dreissena polymorpha</name>
    <name type="common">Zebra mussel</name>
    <name type="synonym">Mytilus polymorpha</name>
    <dbReference type="NCBI Taxonomy" id="45954"/>
    <lineage>
        <taxon>Eukaryota</taxon>
        <taxon>Metazoa</taxon>
        <taxon>Spiralia</taxon>
        <taxon>Lophotrochozoa</taxon>
        <taxon>Mollusca</taxon>
        <taxon>Bivalvia</taxon>
        <taxon>Autobranchia</taxon>
        <taxon>Heteroconchia</taxon>
        <taxon>Euheterodonta</taxon>
        <taxon>Imparidentia</taxon>
        <taxon>Neoheterodontei</taxon>
        <taxon>Myida</taxon>
        <taxon>Dreissenoidea</taxon>
        <taxon>Dreissenidae</taxon>
        <taxon>Dreissena</taxon>
    </lineage>
</organism>
<dbReference type="EMBL" id="JAIWYP010000002">
    <property type="protein sequence ID" value="KAH3860029.1"/>
    <property type="molecule type" value="Genomic_DNA"/>
</dbReference>
<dbReference type="AlphaFoldDB" id="A0A9D4LLE4"/>
<comment type="caution">
    <text evidence="2">The sequence shown here is derived from an EMBL/GenBank/DDBJ whole genome shotgun (WGS) entry which is preliminary data.</text>
</comment>
<gene>
    <name evidence="2" type="ORF">DPMN_022922</name>
</gene>